<proteinExistence type="predicted"/>
<dbReference type="AlphaFoldDB" id="A0A9W6UFR3"/>
<name>A0A9W6UFR3_9STRA</name>
<dbReference type="Proteomes" id="UP001165121">
    <property type="component" value="Unassembled WGS sequence"/>
</dbReference>
<feature type="region of interest" description="Disordered" evidence="1">
    <location>
        <begin position="40"/>
        <end position="63"/>
    </location>
</feature>
<comment type="caution">
    <text evidence="2">The sequence shown here is derived from an EMBL/GenBank/DDBJ whole genome shotgun (WGS) entry which is preliminary data.</text>
</comment>
<reference evidence="2" key="1">
    <citation type="submission" date="2023-04" db="EMBL/GenBank/DDBJ databases">
        <title>Phytophthora fragariaefolia NBRC 109709.</title>
        <authorList>
            <person name="Ichikawa N."/>
            <person name="Sato H."/>
            <person name="Tonouchi N."/>
        </authorList>
    </citation>
    <scope>NUCLEOTIDE SEQUENCE</scope>
    <source>
        <strain evidence="2">NBRC 109709</strain>
    </source>
</reference>
<evidence type="ECO:0000313" key="3">
    <source>
        <dbReference type="Proteomes" id="UP001165121"/>
    </source>
</evidence>
<protein>
    <submittedName>
        <fullName evidence="2">Unnamed protein product</fullName>
    </submittedName>
</protein>
<evidence type="ECO:0000256" key="1">
    <source>
        <dbReference type="SAM" id="MobiDB-lite"/>
    </source>
</evidence>
<accession>A0A9W6UFR3</accession>
<feature type="compositionally biased region" description="Polar residues" evidence="1">
    <location>
        <begin position="44"/>
        <end position="53"/>
    </location>
</feature>
<dbReference type="OrthoDB" id="79524at2759"/>
<feature type="region of interest" description="Disordered" evidence="1">
    <location>
        <begin position="645"/>
        <end position="664"/>
    </location>
</feature>
<feature type="region of interest" description="Disordered" evidence="1">
    <location>
        <begin position="461"/>
        <end position="489"/>
    </location>
</feature>
<feature type="region of interest" description="Disordered" evidence="1">
    <location>
        <begin position="562"/>
        <end position="592"/>
    </location>
</feature>
<feature type="region of interest" description="Disordered" evidence="1">
    <location>
        <begin position="700"/>
        <end position="777"/>
    </location>
</feature>
<feature type="region of interest" description="Disordered" evidence="1">
    <location>
        <begin position="418"/>
        <end position="442"/>
    </location>
</feature>
<feature type="region of interest" description="Disordered" evidence="1">
    <location>
        <begin position="139"/>
        <end position="210"/>
    </location>
</feature>
<feature type="compositionally biased region" description="Basic and acidic residues" evidence="1">
    <location>
        <begin position="708"/>
        <end position="724"/>
    </location>
</feature>
<feature type="region of interest" description="Disordered" evidence="1">
    <location>
        <begin position="96"/>
        <end position="122"/>
    </location>
</feature>
<dbReference type="EMBL" id="BSXT01000654">
    <property type="protein sequence ID" value="GMF31825.1"/>
    <property type="molecule type" value="Genomic_DNA"/>
</dbReference>
<feature type="compositionally biased region" description="Low complexity" evidence="1">
    <location>
        <begin position="748"/>
        <end position="763"/>
    </location>
</feature>
<evidence type="ECO:0000313" key="2">
    <source>
        <dbReference type="EMBL" id="GMF31825.1"/>
    </source>
</evidence>
<feature type="compositionally biased region" description="Polar residues" evidence="1">
    <location>
        <begin position="198"/>
        <end position="210"/>
    </location>
</feature>
<feature type="region of interest" description="Disordered" evidence="1">
    <location>
        <begin position="1"/>
        <end position="20"/>
    </location>
</feature>
<organism evidence="2 3">
    <name type="scientific">Phytophthora fragariaefolia</name>
    <dbReference type="NCBI Taxonomy" id="1490495"/>
    <lineage>
        <taxon>Eukaryota</taxon>
        <taxon>Sar</taxon>
        <taxon>Stramenopiles</taxon>
        <taxon>Oomycota</taxon>
        <taxon>Peronosporomycetes</taxon>
        <taxon>Peronosporales</taxon>
        <taxon>Peronosporaceae</taxon>
        <taxon>Phytophthora</taxon>
    </lineage>
</organism>
<feature type="compositionally biased region" description="Acidic residues" evidence="1">
    <location>
        <begin position="167"/>
        <end position="179"/>
    </location>
</feature>
<keyword evidence="3" id="KW-1185">Reference proteome</keyword>
<sequence length="777" mass="86075">MTGSLFAPLSLSSPSPVQSVAPNYSVNSFSEFSTRIVNRAAACSPTSPTSGSRSARPKEEDEELFRDLFAGENDAETNDAAPTSCKSALTTCTFLPQKPSTKRVPSTINPRQHLAPMKPVPPQPILYIPRLRLEELVNARPDNDDDDDDENNNISRRPSRRGSELEQVVEEDDDNDDGEGAPRKAQVLNRDRGFNSALRLTSNNQRSNNNETLEHETLRFLERLDLKSVLYTPRPDLVSFYPSIAATPSTTRSMVSPYPRAQTKITQQLEDRSVENHYPELEKVRADATNEKNDDVYNYKDLLKVPLVDGVASRLAYMESTYGTVPIVRKTRRETINRLANPICGHSSTLQALSPKQREKREAALTSRALTSPLSAAIAVSRSVLRKGKPSLLGELSKRDELPVPMFAASKRKPLTYKRRPTNVRPDGNCAKVMPANDQPTRESNLWKSIYSTGTVTQATGKARGCSNKQSPLDGLTRRKGKPTAGARSLSARKEALKKKLNIRPSVAKRHRATFLTQRDDEEGVEMIEDFIARNRGAAQASLTFRSGRKTTLRQTISVLPKKHGTTDRAYPRPPLGRAGVQSARISGTNKSLHRERAVHTSRELESLGHTTQKYFTNDSRSGTEHEVIKLIQKPRRPEAWIASSSRALTGRPNTPGGAANPLRKLKVHHPTMPTLLTRPPKSPPSAASTLLMDSLFSRAISTSSRAPRQDSKRPSGRKTDRSTRRTRSTFDAPTKVSAQRRRTTAPLAANSLRSAVRLSSRLGSEEKPPAHARSRL</sequence>
<gene>
    <name evidence="2" type="ORF">Pfra01_000740700</name>
</gene>